<dbReference type="RefSeq" id="WP_073050161.1">
    <property type="nucleotide sequence ID" value="NZ_FQZL01000024.1"/>
</dbReference>
<dbReference type="OrthoDB" id="9767435at2"/>
<dbReference type="PANTHER" id="PTHR35526:SF3">
    <property type="entry name" value="ANTI-SIGMA-F FACTOR RSBW"/>
    <property type="match status" value="1"/>
</dbReference>
<keyword evidence="3" id="KW-0808">Transferase</keyword>
<accession>A0A1M6K100</accession>
<evidence type="ECO:0000313" key="4">
    <source>
        <dbReference type="Proteomes" id="UP000184052"/>
    </source>
</evidence>
<sequence length="125" mass="14335">MDFRKRFRSDIDLAQKVISEVLGMVDGRLNSDNLFDLRLILNELICNSIIHGNRKDGERYVDLYLYMDDMIVEITVSDEGDGVKVNNRYNVDELKPGGRGLILVKRLSDDFQIDGSTVKIRKKLA</sequence>
<evidence type="ECO:0000259" key="2">
    <source>
        <dbReference type="Pfam" id="PF13581"/>
    </source>
</evidence>
<protein>
    <submittedName>
        <fullName evidence="3">Serine/threonine-protein kinase RsbW</fullName>
    </submittedName>
</protein>
<dbReference type="AlphaFoldDB" id="A0A1M6K100"/>
<dbReference type="GO" id="GO:0004674">
    <property type="term" value="F:protein serine/threonine kinase activity"/>
    <property type="evidence" value="ECO:0007669"/>
    <property type="project" value="UniProtKB-KW"/>
</dbReference>
<dbReference type="InterPro" id="IPR036890">
    <property type="entry name" value="HATPase_C_sf"/>
</dbReference>
<dbReference type="InterPro" id="IPR003594">
    <property type="entry name" value="HATPase_dom"/>
</dbReference>
<dbReference type="PANTHER" id="PTHR35526">
    <property type="entry name" value="ANTI-SIGMA-F FACTOR RSBW-RELATED"/>
    <property type="match status" value="1"/>
</dbReference>
<dbReference type="STRING" id="1121476.SAMN02745751_02769"/>
<feature type="domain" description="Histidine kinase/HSP90-like ATPase" evidence="2">
    <location>
        <begin position="14"/>
        <end position="120"/>
    </location>
</feature>
<proteinExistence type="predicted"/>
<dbReference type="Pfam" id="PF13581">
    <property type="entry name" value="HATPase_c_2"/>
    <property type="match status" value="1"/>
</dbReference>
<evidence type="ECO:0000256" key="1">
    <source>
        <dbReference type="ARBA" id="ARBA00022527"/>
    </source>
</evidence>
<dbReference type="Proteomes" id="UP000184052">
    <property type="component" value="Unassembled WGS sequence"/>
</dbReference>
<dbReference type="Gene3D" id="3.30.565.10">
    <property type="entry name" value="Histidine kinase-like ATPase, C-terminal domain"/>
    <property type="match status" value="1"/>
</dbReference>
<dbReference type="EMBL" id="FQZL01000024">
    <property type="protein sequence ID" value="SHJ52651.1"/>
    <property type="molecule type" value="Genomic_DNA"/>
</dbReference>
<keyword evidence="3" id="KW-0418">Kinase</keyword>
<dbReference type="CDD" id="cd16936">
    <property type="entry name" value="HATPase_RsbW-like"/>
    <property type="match status" value="1"/>
</dbReference>
<dbReference type="SUPFAM" id="SSF55874">
    <property type="entry name" value="ATPase domain of HSP90 chaperone/DNA topoisomerase II/histidine kinase"/>
    <property type="match status" value="1"/>
</dbReference>
<keyword evidence="1" id="KW-0723">Serine/threonine-protein kinase</keyword>
<evidence type="ECO:0000313" key="3">
    <source>
        <dbReference type="EMBL" id="SHJ52651.1"/>
    </source>
</evidence>
<reference evidence="3 4" key="1">
    <citation type="submission" date="2016-11" db="EMBL/GenBank/DDBJ databases">
        <authorList>
            <person name="Jaros S."/>
            <person name="Januszkiewicz K."/>
            <person name="Wedrychowicz H."/>
        </authorList>
    </citation>
    <scope>NUCLEOTIDE SEQUENCE [LARGE SCALE GENOMIC DNA]</scope>
    <source>
        <strain evidence="3 4">DSM 17477</strain>
    </source>
</reference>
<keyword evidence="4" id="KW-1185">Reference proteome</keyword>
<name>A0A1M6K100_9FIRM</name>
<gene>
    <name evidence="3" type="ORF">SAMN02745751_02769</name>
</gene>
<organism evidence="3 4">
    <name type="scientific">Dethiosulfatibacter aminovorans DSM 17477</name>
    <dbReference type="NCBI Taxonomy" id="1121476"/>
    <lineage>
        <taxon>Bacteria</taxon>
        <taxon>Bacillati</taxon>
        <taxon>Bacillota</taxon>
        <taxon>Tissierellia</taxon>
        <taxon>Dethiosulfatibacter</taxon>
    </lineage>
</organism>
<dbReference type="InterPro" id="IPR050267">
    <property type="entry name" value="Anti-sigma-factor_SerPK"/>
</dbReference>